<accession>A0AAU9XLV5</accession>
<dbReference type="Pfam" id="PF01926">
    <property type="entry name" value="MMR_HSR1"/>
    <property type="match status" value="1"/>
</dbReference>
<dbReference type="Gene3D" id="3.10.110.10">
    <property type="entry name" value="Ubiquitin Conjugating Enzyme"/>
    <property type="match status" value="1"/>
</dbReference>
<dbReference type="PRINTS" id="PR00326">
    <property type="entry name" value="GTP1OBG"/>
</dbReference>
<dbReference type="SMART" id="SM00591">
    <property type="entry name" value="RWD"/>
    <property type="match status" value="1"/>
</dbReference>
<protein>
    <recommendedName>
        <fullName evidence="6">GTP-binding protein</fullName>
    </recommendedName>
</protein>
<dbReference type="GO" id="GO:0005737">
    <property type="term" value="C:cytoplasm"/>
    <property type="evidence" value="ECO:0007669"/>
    <property type="project" value="TreeGrafter"/>
</dbReference>
<dbReference type="CDD" id="cd23823">
    <property type="entry name" value="RWD_GCN2"/>
    <property type="match status" value="1"/>
</dbReference>
<dbReference type="AlphaFoldDB" id="A0AAU9XLV5"/>
<dbReference type="Pfam" id="PF08438">
    <property type="entry name" value="YGR210-like_G4"/>
    <property type="match status" value="1"/>
</dbReference>
<dbReference type="PANTHER" id="PTHR23305">
    <property type="entry name" value="OBG GTPASE FAMILY"/>
    <property type="match status" value="1"/>
</dbReference>
<dbReference type="PANTHER" id="PTHR23305:SF1">
    <property type="entry name" value="OBG-TYPE G DOMAIN-CONTAINING PROTEIN"/>
    <property type="match status" value="1"/>
</dbReference>
<evidence type="ECO:0008006" key="6">
    <source>
        <dbReference type="Google" id="ProtNLM"/>
    </source>
</evidence>
<dbReference type="Gene3D" id="1.10.8.470">
    <property type="match status" value="1"/>
</dbReference>
<comment type="caution">
    <text evidence="4">The sequence shown here is derived from an EMBL/GenBank/DDBJ whole genome shotgun (WGS) entry which is preliminary data.</text>
</comment>
<dbReference type="InterPro" id="IPR006073">
    <property type="entry name" value="GTP-bd"/>
</dbReference>
<evidence type="ECO:0000313" key="4">
    <source>
        <dbReference type="EMBL" id="CAH3151482.1"/>
    </source>
</evidence>
<dbReference type="EMBL" id="CALNXJ010000049">
    <property type="protein sequence ID" value="CAH3151482.1"/>
    <property type="molecule type" value="Genomic_DNA"/>
</dbReference>
<dbReference type="InterPro" id="IPR031167">
    <property type="entry name" value="G_OBG"/>
</dbReference>
<dbReference type="InterPro" id="IPR013646">
    <property type="entry name" value="YGR210-like_G4"/>
</dbReference>
<dbReference type="SUPFAM" id="SSF54495">
    <property type="entry name" value="UBC-like"/>
    <property type="match status" value="1"/>
</dbReference>
<dbReference type="InterPro" id="IPR027417">
    <property type="entry name" value="P-loop_NTPase"/>
</dbReference>
<gene>
    <name evidence="4" type="ORF">PMEA_00025218</name>
</gene>
<evidence type="ECO:0000313" key="5">
    <source>
        <dbReference type="Proteomes" id="UP001159428"/>
    </source>
</evidence>
<dbReference type="Pfam" id="PF05773">
    <property type="entry name" value="RWD"/>
    <property type="match status" value="1"/>
</dbReference>
<dbReference type="PROSITE" id="PS50908">
    <property type="entry name" value="RWD"/>
    <property type="match status" value="1"/>
</dbReference>
<dbReference type="Proteomes" id="UP001159428">
    <property type="component" value="Unassembled WGS sequence"/>
</dbReference>
<dbReference type="InterPro" id="IPR016135">
    <property type="entry name" value="UBQ-conjugating_enzyme/RWD"/>
</dbReference>
<proteinExistence type="predicted"/>
<keyword evidence="5" id="KW-1185">Reference proteome</keyword>
<name>A0AAU9XLV5_9CNID</name>
<evidence type="ECO:0000259" key="3">
    <source>
        <dbReference type="PROSITE" id="PS51710"/>
    </source>
</evidence>
<feature type="domain" description="OBG-type G" evidence="3">
    <location>
        <begin position="164"/>
        <end position="432"/>
    </location>
</feature>
<evidence type="ECO:0000256" key="1">
    <source>
        <dbReference type="ARBA" id="ARBA00022741"/>
    </source>
</evidence>
<sequence length="585" mass="65588">MSEMDFLEEQREEIESLKAIFPDEFSELSSFPPTFMIRIDELNIPSSVTSLQLKISLPLKYPEEIPLIEIPNRSNVMPKEFIEELISFLKCSCEESMGMPMVFGLVDSAKEWVEENAMRFNGFQGDQAAEIESDEETDGQDSIYLENFKDKLEMINAKGGRWDFVIGLIGKPSAGKSTFFNAATHQNMAKIGAHPFTTIEPNIGQAFYAIPCPCVQWNKQCHARYGHSAQGERFVPVLLKDVAGLVPGACEGRGRGNKFLNDLLDADVLIHVIDLSGQTDENGKPTTDYDPTRDVGWIQQELHSWIYDNIMDKWDSIVKKPAKLFDMFTGYHASQALIHLAFESAGITDKNLLTIPKTEKANAELLVHKLVDKFLCLRFPILLALNKVDFPDAVQNLKKFQEQFVDMTMVPVSARSECILQKASKDGVLTYQSGASYFEINHQTQDLSEQSKKELIQVKTSVLDVFGDTGVLQALSQAVSLRSPVYAFPVNCLDTCQSINVITKEKPQIFRDCIVLKPGTTVEKLFNILLYPPVSLLAGEYVRAEGVSSKGVKSVLHKHDIVNETNQILKIMSTRKASHSTKTRK</sequence>
<reference evidence="4 5" key="1">
    <citation type="submission" date="2022-05" db="EMBL/GenBank/DDBJ databases">
        <authorList>
            <consortium name="Genoscope - CEA"/>
            <person name="William W."/>
        </authorList>
    </citation>
    <scope>NUCLEOTIDE SEQUENCE [LARGE SCALE GENOMIC DNA]</scope>
</reference>
<dbReference type="GO" id="GO:0016887">
    <property type="term" value="F:ATP hydrolysis activity"/>
    <property type="evidence" value="ECO:0007669"/>
    <property type="project" value="TreeGrafter"/>
</dbReference>
<dbReference type="GO" id="GO:0005525">
    <property type="term" value="F:GTP binding"/>
    <property type="evidence" value="ECO:0007669"/>
    <property type="project" value="InterPro"/>
</dbReference>
<dbReference type="SUPFAM" id="SSF52540">
    <property type="entry name" value="P-loop containing nucleoside triphosphate hydrolases"/>
    <property type="match status" value="1"/>
</dbReference>
<dbReference type="PROSITE" id="PS51710">
    <property type="entry name" value="G_OBG"/>
    <property type="match status" value="1"/>
</dbReference>
<dbReference type="Gene3D" id="3.40.50.300">
    <property type="entry name" value="P-loop containing nucleotide triphosphate hydrolases"/>
    <property type="match status" value="1"/>
</dbReference>
<evidence type="ECO:0000259" key="2">
    <source>
        <dbReference type="PROSITE" id="PS50908"/>
    </source>
</evidence>
<keyword evidence="1" id="KW-0547">Nucleotide-binding</keyword>
<dbReference type="InterPro" id="IPR006575">
    <property type="entry name" value="RWD_dom"/>
</dbReference>
<organism evidence="4 5">
    <name type="scientific">Pocillopora meandrina</name>
    <dbReference type="NCBI Taxonomy" id="46732"/>
    <lineage>
        <taxon>Eukaryota</taxon>
        <taxon>Metazoa</taxon>
        <taxon>Cnidaria</taxon>
        <taxon>Anthozoa</taxon>
        <taxon>Hexacorallia</taxon>
        <taxon>Scleractinia</taxon>
        <taxon>Astrocoeniina</taxon>
        <taxon>Pocilloporidae</taxon>
        <taxon>Pocillopora</taxon>
    </lineage>
</organism>
<feature type="domain" description="RWD" evidence="2">
    <location>
        <begin position="12"/>
        <end position="116"/>
    </location>
</feature>